<proteinExistence type="predicted"/>
<gene>
    <name evidence="1" type="ORF">CFP56_011372</name>
</gene>
<evidence type="ECO:0000313" key="1">
    <source>
        <dbReference type="EMBL" id="KAK7861355.1"/>
    </source>
</evidence>
<reference evidence="1" key="3">
    <citation type="submission" date="2023-07" db="EMBL/GenBank/DDBJ databases">
        <title>An improved reference 1 genome and first organelle genomes of Quercus suber.</title>
        <authorList>
            <consortium name="Genosuber Consortium"/>
            <person name="Usie A."/>
            <person name="Serra O."/>
            <person name="Barros P."/>
        </authorList>
    </citation>
    <scope>NUCLEOTIDE SEQUENCE</scope>
    <source>
        <strain evidence="1">HL8</strain>
        <tissue evidence="1">Leaves</tissue>
    </source>
</reference>
<organism evidence="1">
    <name type="scientific">Quercus suber</name>
    <name type="common">Cork oak</name>
    <dbReference type="NCBI Taxonomy" id="58331"/>
    <lineage>
        <taxon>Eukaryota</taxon>
        <taxon>Viridiplantae</taxon>
        <taxon>Streptophyta</taxon>
        <taxon>Embryophyta</taxon>
        <taxon>Tracheophyta</taxon>
        <taxon>Spermatophyta</taxon>
        <taxon>Magnoliopsida</taxon>
        <taxon>eudicotyledons</taxon>
        <taxon>Gunneridae</taxon>
        <taxon>Pentapetalae</taxon>
        <taxon>rosids</taxon>
        <taxon>fabids</taxon>
        <taxon>Fagales</taxon>
        <taxon>Fagaceae</taxon>
        <taxon>Quercus</taxon>
    </lineage>
</organism>
<comment type="caution">
    <text evidence="1">The sequence shown here is derived from an EMBL/GenBank/DDBJ whole genome shotgun (WGS) entry which is preliminary data.</text>
</comment>
<accession>A0AAW0MCB5</accession>
<reference evidence="1" key="1">
    <citation type="submission" date="2017-12" db="EMBL/GenBank/DDBJ databases">
        <authorList>
            <person name="Barbosa P."/>
            <person name="Usie A."/>
            <person name="Ramos A.M."/>
        </authorList>
    </citation>
    <scope>NUCLEOTIDE SEQUENCE</scope>
    <source>
        <strain evidence="1">HL8</strain>
        <tissue evidence="1">Leaves</tissue>
    </source>
</reference>
<reference evidence="1" key="2">
    <citation type="journal article" date="2018" name="Sci. Data">
        <title>The draft genome sequence of cork oak.</title>
        <authorList>
            <person name="Ramos A.M."/>
            <person name="Usie A."/>
            <person name="Barbosa P."/>
            <person name="Barros P.M."/>
            <person name="Capote T."/>
            <person name="Chaves I."/>
            <person name="Simoes F."/>
            <person name="Abreu I."/>
            <person name="Carrasquinho I."/>
            <person name="Faro C."/>
            <person name="Guimaraes J.B."/>
            <person name="Mendonca D."/>
            <person name="Nobrega F."/>
            <person name="Rodrigues L."/>
            <person name="Saibo N.J.M."/>
            <person name="Varela M.C."/>
            <person name="Egas C."/>
            <person name="Matos J."/>
            <person name="Miguel C.M."/>
            <person name="Oliveira M.M."/>
            <person name="Ricardo C.P."/>
            <person name="Goncalves S."/>
        </authorList>
    </citation>
    <scope>NUCLEOTIDE SEQUENCE [LARGE SCALE GENOMIC DNA]</scope>
    <source>
        <strain evidence="1">HL8</strain>
    </source>
</reference>
<dbReference type="AlphaFoldDB" id="A0AAW0MCB5"/>
<sequence>MSAAKYQRVRKPRDSVSLTHLTSKVPAFIYKGFVSNIAPIVKERVINRCGTLKEKGMYWEL</sequence>
<protein>
    <submittedName>
        <fullName evidence="1">Uncharacterized protein</fullName>
    </submittedName>
</protein>
<name>A0AAW0MCB5_QUESU</name>
<dbReference type="EMBL" id="PKMF04000002">
    <property type="protein sequence ID" value="KAK7861355.1"/>
    <property type="molecule type" value="Genomic_DNA"/>
</dbReference>